<proteinExistence type="predicted"/>
<name>A0ABQ5ABA7_9ASTR</name>
<reference evidence="1" key="1">
    <citation type="journal article" date="2022" name="Int. J. Mol. Sci.">
        <title>Draft Genome of Tanacetum Coccineum: Genomic Comparison of Closely Related Tanacetum-Family Plants.</title>
        <authorList>
            <person name="Yamashiro T."/>
            <person name="Shiraishi A."/>
            <person name="Nakayama K."/>
            <person name="Satake H."/>
        </authorList>
    </citation>
    <scope>NUCLEOTIDE SEQUENCE</scope>
</reference>
<evidence type="ECO:0000313" key="2">
    <source>
        <dbReference type="Proteomes" id="UP001151760"/>
    </source>
</evidence>
<reference evidence="1" key="2">
    <citation type="submission" date="2022-01" db="EMBL/GenBank/DDBJ databases">
        <authorList>
            <person name="Yamashiro T."/>
            <person name="Shiraishi A."/>
            <person name="Satake H."/>
            <person name="Nakayama K."/>
        </authorList>
    </citation>
    <scope>NUCLEOTIDE SEQUENCE</scope>
</reference>
<gene>
    <name evidence="1" type="ORF">Tco_0819612</name>
</gene>
<evidence type="ECO:0008006" key="3">
    <source>
        <dbReference type="Google" id="ProtNLM"/>
    </source>
</evidence>
<protein>
    <recommendedName>
        <fullName evidence="3">Retrovirus-related Pol polyprotein from transposon TNT 1-94</fullName>
    </recommendedName>
</protein>
<evidence type="ECO:0000313" key="1">
    <source>
        <dbReference type="EMBL" id="GJS98442.1"/>
    </source>
</evidence>
<keyword evidence="2" id="KW-1185">Reference proteome</keyword>
<dbReference type="EMBL" id="BQNB010012045">
    <property type="protein sequence ID" value="GJS98442.1"/>
    <property type="molecule type" value="Genomic_DNA"/>
</dbReference>
<dbReference type="Proteomes" id="UP001151760">
    <property type="component" value="Unassembled WGS sequence"/>
</dbReference>
<accession>A0ABQ5ABA7</accession>
<comment type="caution">
    <text evidence="1">The sequence shown here is derived from an EMBL/GenBank/DDBJ whole genome shotgun (WGS) entry which is preliminary data.</text>
</comment>
<sequence length="192" mass="21961">MFSMLNLFIKKLIFAYFFPEYSVILISVHKLSRDSKLFVESNCYIQDLKGNETVGIGKQYNDLYLIDMDNAFLNVLKTTLNLDSHSTTDHLYETCKKAKQTRELFPLRDHKSSKIGKVKYGVEKVVGSANVNHESFCFASGLNKSVEPTCYEEDILDNNWIDAMNAKIEALNKNDTWDITDLLANRKAIGNK</sequence>
<organism evidence="1 2">
    <name type="scientific">Tanacetum coccineum</name>
    <dbReference type="NCBI Taxonomy" id="301880"/>
    <lineage>
        <taxon>Eukaryota</taxon>
        <taxon>Viridiplantae</taxon>
        <taxon>Streptophyta</taxon>
        <taxon>Embryophyta</taxon>
        <taxon>Tracheophyta</taxon>
        <taxon>Spermatophyta</taxon>
        <taxon>Magnoliopsida</taxon>
        <taxon>eudicotyledons</taxon>
        <taxon>Gunneridae</taxon>
        <taxon>Pentapetalae</taxon>
        <taxon>asterids</taxon>
        <taxon>campanulids</taxon>
        <taxon>Asterales</taxon>
        <taxon>Asteraceae</taxon>
        <taxon>Asteroideae</taxon>
        <taxon>Anthemideae</taxon>
        <taxon>Anthemidinae</taxon>
        <taxon>Tanacetum</taxon>
    </lineage>
</organism>